<evidence type="ECO:0000313" key="2">
    <source>
        <dbReference type="Proteomes" id="UP000253551"/>
    </source>
</evidence>
<dbReference type="Gene3D" id="2.60.40.640">
    <property type="match status" value="1"/>
</dbReference>
<reference evidence="1 2" key="1">
    <citation type="journal article" date="2018" name="G3 (Bethesda)">
        <title>Phylogenetic and Phylogenomic Definition of Rhizopus Species.</title>
        <authorList>
            <person name="Gryganskyi A.P."/>
            <person name="Golan J."/>
            <person name="Dolatabadi S."/>
            <person name="Mondo S."/>
            <person name="Robb S."/>
            <person name="Idnurm A."/>
            <person name="Muszewska A."/>
            <person name="Steczkiewicz K."/>
            <person name="Masonjones S."/>
            <person name="Liao H.L."/>
            <person name="Gajdeczka M.T."/>
            <person name="Anike F."/>
            <person name="Vuek A."/>
            <person name="Anishchenko I.M."/>
            <person name="Voigt K."/>
            <person name="de Hoog G.S."/>
            <person name="Smith M.E."/>
            <person name="Heitman J."/>
            <person name="Vilgalys R."/>
            <person name="Stajich J.E."/>
        </authorList>
    </citation>
    <scope>NUCLEOTIDE SEQUENCE [LARGE SCALE GENOMIC DNA]</scope>
    <source>
        <strain evidence="1 2">LSU 92-RS-03</strain>
    </source>
</reference>
<evidence type="ECO:0000313" key="1">
    <source>
        <dbReference type="EMBL" id="RCI02026.1"/>
    </source>
</evidence>
<dbReference type="Proteomes" id="UP000253551">
    <property type="component" value="Unassembled WGS sequence"/>
</dbReference>
<dbReference type="STRING" id="4846.A0A367KIJ3"/>
<comment type="caution">
    <text evidence="1">The sequence shown here is derived from an EMBL/GenBank/DDBJ whole genome shotgun (WGS) entry which is preliminary data.</text>
</comment>
<evidence type="ECO:0008006" key="3">
    <source>
        <dbReference type="Google" id="ProtNLM"/>
    </source>
</evidence>
<organism evidence="1 2">
    <name type="scientific">Rhizopus stolonifer</name>
    <name type="common">Rhizopus nigricans</name>
    <dbReference type="NCBI Taxonomy" id="4846"/>
    <lineage>
        <taxon>Eukaryota</taxon>
        <taxon>Fungi</taxon>
        <taxon>Fungi incertae sedis</taxon>
        <taxon>Mucoromycota</taxon>
        <taxon>Mucoromycotina</taxon>
        <taxon>Mucoromycetes</taxon>
        <taxon>Mucorales</taxon>
        <taxon>Mucorineae</taxon>
        <taxon>Rhizopodaceae</taxon>
        <taxon>Rhizopus</taxon>
    </lineage>
</organism>
<dbReference type="InterPro" id="IPR014752">
    <property type="entry name" value="Arrestin-like_C"/>
</dbReference>
<name>A0A367KIJ3_RHIST</name>
<dbReference type="OrthoDB" id="2333384at2759"/>
<protein>
    <recommendedName>
        <fullName evidence="3">Arrestin C-terminal-like domain-containing protein</fullName>
    </recommendedName>
</protein>
<dbReference type="AlphaFoldDB" id="A0A367KIJ3"/>
<gene>
    <name evidence="1" type="ORF">CU098_007761</name>
</gene>
<keyword evidence="2" id="KW-1185">Reference proteome</keyword>
<dbReference type="EMBL" id="PJQM01001563">
    <property type="protein sequence ID" value="RCI02026.1"/>
    <property type="molecule type" value="Genomic_DNA"/>
</dbReference>
<sequence length="365" mass="41655">MWSLLKSNDNNLSIQLLEPVIFVGSHINTSPVLRGIINISSYKKCSLKQLAIHFQGVAKIRFVLNNKLTSDEQLITRNDLTLYSSLHDEIDKPLNSGSNALFSFELPLPTGLPETIQSPQIQVSYQFTLSMDYIKNKKKLSQRANKSVIVVRLPHSGLLAGENLPEMIGSRKHISPWCQYRITIQKSVALGSILPIQFELVPIVKGFKLKHVFVQLLERRTVIPEVDGQERTGQFCYFIHPTKRSSLQLPSNALHDVWETSAEYQIPQKSVTHSTESYRNFSVEHLLLISFVINVLEEGKRRKKSRYTTKTICFSTHIDILDKHIVSDTKLPPYQSSISVEEMEKLERHGLHQSMSPPPEYRTVI</sequence>
<proteinExistence type="predicted"/>
<accession>A0A367KIJ3</accession>